<evidence type="ECO:0000313" key="6">
    <source>
        <dbReference type="Proteomes" id="UP001575105"/>
    </source>
</evidence>
<dbReference type="Gene3D" id="1.10.287.380">
    <property type="entry name" value="Valyl-tRNA synthetase, C-terminal domain"/>
    <property type="match status" value="1"/>
</dbReference>
<feature type="domain" description="ABC transporter" evidence="4">
    <location>
        <begin position="4"/>
        <end position="261"/>
    </location>
</feature>
<evidence type="ECO:0000256" key="3">
    <source>
        <dbReference type="SAM" id="MobiDB-lite"/>
    </source>
</evidence>
<protein>
    <submittedName>
        <fullName evidence="5">ABC-F family ATP-binding cassette domain-containing protein</fullName>
    </submittedName>
</protein>
<dbReference type="InterPro" id="IPR032781">
    <property type="entry name" value="ABC_tran_Xtn"/>
</dbReference>
<feature type="compositionally biased region" description="Low complexity" evidence="3">
    <location>
        <begin position="578"/>
        <end position="591"/>
    </location>
</feature>
<evidence type="ECO:0000313" key="5">
    <source>
        <dbReference type="EMBL" id="MFA9477626.1"/>
    </source>
</evidence>
<dbReference type="PROSITE" id="PS00211">
    <property type="entry name" value="ABC_TRANSPORTER_1"/>
    <property type="match status" value="1"/>
</dbReference>
<reference evidence="5 6" key="1">
    <citation type="submission" date="2024-08" db="EMBL/GenBank/DDBJ databases">
        <title>Whole-genome sequencing of halo(alkali)philic microorganisms from hypersaline lakes.</title>
        <authorList>
            <person name="Sorokin D.Y."/>
            <person name="Merkel A.Y."/>
            <person name="Messina E."/>
            <person name="Yakimov M."/>
        </authorList>
    </citation>
    <scope>NUCLEOTIDE SEQUENCE [LARGE SCALE GENOMIC DNA]</scope>
    <source>
        <strain evidence="5 6">AB-hyl4</strain>
    </source>
</reference>
<sequence length="658" mass="73333">MALLGISNLSLHFGQRAILDGVNLTLEAGEHMGLVGRNGCGKSTLMKLVAGLEAQKPDTGQIQLARTATVGYLRQDPKFDPTHTLRQEAATAFAELFSLHEQLEKVSHDMADAAGDELDKLMKRYERIEHEIEAAGGYAVDHRIDETLHGLGLTDEFFNVPVTGLSGGQKGRLALAKLLLSEPDVLLLDEPTNHLDIAGRQWLEQFLAGYRGAVILVSHDRWLLNRCVDKICELEAGELVEYPGNYDKYRVLRAERYVAQQRMYEKQQTKIKQEQAFIDRYRAGQRARQAQGREKRLERFVSGNLIERPMELDSMNLRFAPATRCGDMVAEANKLTMRYDGKTLFEDFDFKLERGDRIGIIGANGMGKSTLIRCLLGEQPPTAGTTRLGAQVDVGHYHQTHEHLPLQTTVVDYLRKFVPNQAEQPARDLAGAFLFSGLEQDKPLGTLSGGERSRAVLAGLMSGGHNVLVLDEPTNHLDIPSAERLEEAIAQFTSPPSSYSGGTQQKSSDGTLLLISHDRMLLENMVDQLLVFEGDGTIRHFPGRYSEYIEYQQTQRNTQADAAKPKPAAKAKPKAADPKPASAKKSNNKSSRFGHMNQQKLEARIEKLESRLRKIDAELSDSAVVRDGERIKSLQSERETVQAELTPLEEEWASRAEE</sequence>
<accession>A0ABV4U4E9</accession>
<dbReference type="InterPro" id="IPR003593">
    <property type="entry name" value="AAA+_ATPase"/>
</dbReference>
<dbReference type="InterPro" id="IPR037118">
    <property type="entry name" value="Val-tRNA_synth_C_sf"/>
</dbReference>
<gene>
    <name evidence="5" type="ORF">ACERK3_04885</name>
</gene>
<keyword evidence="6" id="KW-1185">Reference proteome</keyword>
<name>A0ABV4U4E9_9BACT</name>
<dbReference type="PROSITE" id="PS50893">
    <property type="entry name" value="ABC_TRANSPORTER_2"/>
    <property type="match status" value="2"/>
</dbReference>
<dbReference type="RefSeq" id="WP_425344555.1">
    <property type="nucleotide sequence ID" value="NZ_JBGUBD010000003.1"/>
</dbReference>
<keyword evidence="2 5" id="KW-0067">ATP-binding</keyword>
<feature type="region of interest" description="Disordered" evidence="3">
    <location>
        <begin position="634"/>
        <end position="658"/>
    </location>
</feature>
<dbReference type="PANTHER" id="PTHR42855:SF2">
    <property type="entry name" value="DRUG RESISTANCE ABC TRANSPORTER,ATP-BINDING PROTEIN"/>
    <property type="match status" value="1"/>
</dbReference>
<dbReference type="PANTHER" id="PTHR42855">
    <property type="entry name" value="ABC TRANSPORTER ATP-BINDING SUBUNIT"/>
    <property type="match status" value="1"/>
</dbReference>
<dbReference type="InterPro" id="IPR003439">
    <property type="entry name" value="ABC_transporter-like_ATP-bd"/>
</dbReference>
<dbReference type="Gene3D" id="3.40.50.300">
    <property type="entry name" value="P-loop containing nucleotide triphosphate hydrolases"/>
    <property type="match status" value="2"/>
</dbReference>
<dbReference type="InterPro" id="IPR051309">
    <property type="entry name" value="ABCF_ATPase"/>
</dbReference>
<dbReference type="Pfam" id="PF16326">
    <property type="entry name" value="ABC_tran_CTD"/>
    <property type="match status" value="1"/>
</dbReference>
<comment type="caution">
    <text evidence="5">The sequence shown here is derived from an EMBL/GenBank/DDBJ whole genome shotgun (WGS) entry which is preliminary data.</text>
</comment>
<dbReference type="GO" id="GO:0005524">
    <property type="term" value="F:ATP binding"/>
    <property type="evidence" value="ECO:0007669"/>
    <property type="project" value="UniProtKB-KW"/>
</dbReference>
<feature type="domain" description="ABC transporter" evidence="4">
    <location>
        <begin position="330"/>
        <end position="561"/>
    </location>
</feature>
<dbReference type="Pfam" id="PF12848">
    <property type="entry name" value="ABC_tran_Xtn"/>
    <property type="match status" value="1"/>
</dbReference>
<dbReference type="InterPro" id="IPR027417">
    <property type="entry name" value="P-loop_NTPase"/>
</dbReference>
<organism evidence="5 6">
    <name type="scientific">Natronomicrosphaera hydrolytica</name>
    <dbReference type="NCBI Taxonomy" id="3242702"/>
    <lineage>
        <taxon>Bacteria</taxon>
        <taxon>Pseudomonadati</taxon>
        <taxon>Planctomycetota</taxon>
        <taxon>Phycisphaerae</taxon>
        <taxon>Phycisphaerales</taxon>
        <taxon>Phycisphaeraceae</taxon>
        <taxon>Natronomicrosphaera</taxon>
    </lineage>
</organism>
<evidence type="ECO:0000256" key="2">
    <source>
        <dbReference type="ARBA" id="ARBA00022840"/>
    </source>
</evidence>
<dbReference type="EMBL" id="JBGUBD010000003">
    <property type="protein sequence ID" value="MFA9477626.1"/>
    <property type="molecule type" value="Genomic_DNA"/>
</dbReference>
<dbReference type="InterPro" id="IPR032524">
    <property type="entry name" value="ABC_tran_C"/>
</dbReference>
<evidence type="ECO:0000256" key="1">
    <source>
        <dbReference type="ARBA" id="ARBA00022741"/>
    </source>
</evidence>
<evidence type="ECO:0000259" key="4">
    <source>
        <dbReference type="PROSITE" id="PS50893"/>
    </source>
</evidence>
<proteinExistence type="predicted"/>
<feature type="region of interest" description="Disordered" evidence="3">
    <location>
        <begin position="555"/>
        <end position="604"/>
    </location>
</feature>
<dbReference type="Pfam" id="PF00005">
    <property type="entry name" value="ABC_tran"/>
    <property type="match status" value="2"/>
</dbReference>
<dbReference type="SMART" id="SM00382">
    <property type="entry name" value="AAA"/>
    <property type="match status" value="2"/>
</dbReference>
<dbReference type="Proteomes" id="UP001575105">
    <property type="component" value="Unassembled WGS sequence"/>
</dbReference>
<dbReference type="SUPFAM" id="SSF52540">
    <property type="entry name" value="P-loop containing nucleoside triphosphate hydrolases"/>
    <property type="match status" value="2"/>
</dbReference>
<keyword evidence="1" id="KW-0547">Nucleotide-binding</keyword>
<dbReference type="CDD" id="cd03221">
    <property type="entry name" value="ABCF_EF-3"/>
    <property type="match status" value="2"/>
</dbReference>
<dbReference type="InterPro" id="IPR017871">
    <property type="entry name" value="ABC_transporter-like_CS"/>
</dbReference>